<evidence type="ECO:0000313" key="1">
    <source>
        <dbReference type="EMBL" id="BAS20643.1"/>
    </source>
</evidence>
<dbReference type="Proteomes" id="UP000066203">
    <property type="component" value="Chromosome"/>
</dbReference>
<evidence type="ECO:0000313" key="2">
    <source>
        <dbReference type="Proteomes" id="UP000066203"/>
    </source>
</evidence>
<name>A0A0K2S0P4_9MICC</name>
<dbReference type="AlphaFoldDB" id="A0A0K2S0P4"/>
<dbReference type="PATRIC" id="fig|43675.28.peg.1429"/>
<gene>
    <name evidence="1" type="ORF">RM6536_1396</name>
</gene>
<sequence>MLASSVGVFAAFVRFNAVVAGFIPRALGGGLQGSVARCVERFEGAL</sequence>
<dbReference type="EMBL" id="AP014938">
    <property type="protein sequence ID" value="BAS20643.1"/>
    <property type="molecule type" value="Genomic_DNA"/>
</dbReference>
<proteinExistence type="predicted"/>
<accession>A0A0K2S0P4</accession>
<organism evidence="1">
    <name type="scientific">Rothia mucilaginosa</name>
    <dbReference type="NCBI Taxonomy" id="43675"/>
    <lineage>
        <taxon>Bacteria</taxon>
        <taxon>Bacillati</taxon>
        <taxon>Actinomycetota</taxon>
        <taxon>Actinomycetes</taxon>
        <taxon>Micrococcales</taxon>
        <taxon>Micrococcaceae</taxon>
        <taxon>Rothia</taxon>
    </lineage>
</organism>
<protein>
    <submittedName>
        <fullName evidence="1">Uncharacterized protein</fullName>
    </submittedName>
</protein>
<reference evidence="2" key="1">
    <citation type="submission" date="2015-08" db="EMBL/GenBank/DDBJ databases">
        <title>Complete genome sequence of Rothia mucilaginosa strain NUM-Rm6536.</title>
        <authorList>
            <person name="Nambu T."/>
        </authorList>
    </citation>
    <scope>NUCLEOTIDE SEQUENCE [LARGE SCALE GENOMIC DNA]</scope>
    <source>
        <strain evidence="2">NUM-Rm6536</strain>
    </source>
</reference>